<proteinExistence type="predicted"/>
<reference evidence="2 3" key="1">
    <citation type="journal article" date="2019" name="Int. J. Syst. Evol. Microbiol.">
        <title>The Global Catalogue of Microorganisms (GCM) 10K type strain sequencing project: providing services to taxonomists for standard genome sequencing and annotation.</title>
        <authorList>
            <consortium name="The Broad Institute Genomics Platform"/>
            <consortium name="The Broad Institute Genome Sequencing Center for Infectious Disease"/>
            <person name="Wu L."/>
            <person name="Ma J."/>
        </authorList>
    </citation>
    <scope>NUCLEOTIDE SEQUENCE [LARGE SCALE GENOMIC DNA]</scope>
    <source>
        <strain evidence="2 3">CGMCC 1.12543</strain>
    </source>
</reference>
<gene>
    <name evidence="2" type="ORF">ACFPYI_02950</name>
</gene>
<protein>
    <submittedName>
        <fullName evidence="2">Glycosyltransferase</fullName>
        <ecNumber evidence="2">2.4.-.-</ecNumber>
    </submittedName>
</protein>
<dbReference type="SUPFAM" id="SSF53448">
    <property type="entry name" value="Nucleotide-diphospho-sugar transferases"/>
    <property type="match status" value="1"/>
</dbReference>
<dbReference type="AlphaFoldDB" id="A0ABD5RI76"/>
<evidence type="ECO:0000259" key="1">
    <source>
        <dbReference type="Pfam" id="PF00535"/>
    </source>
</evidence>
<evidence type="ECO:0000313" key="3">
    <source>
        <dbReference type="Proteomes" id="UP001596099"/>
    </source>
</evidence>
<dbReference type="Gene3D" id="3.90.550.10">
    <property type="entry name" value="Spore Coat Polysaccharide Biosynthesis Protein SpsA, Chain A"/>
    <property type="match status" value="1"/>
</dbReference>
<comment type="caution">
    <text evidence="2">The sequence shown here is derived from an EMBL/GenBank/DDBJ whole genome shotgun (WGS) entry which is preliminary data.</text>
</comment>
<dbReference type="InterPro" id="IPR001173">
    <property type="entry name" value="Glyco_trans_2-like"/>
</dbReference>
<dbReference type="Proteomes" id="UP001596099">
    <property type="component" value="Unassembled WGS sequence"/>
</dbReference>
<sequence>MSSVGLVVPAFRPTVEQLSAYVEALDERLSPAAIRIELDDPSEATLHALDALDSLPATVNAVPYRRGKGAAITSGFEHLDTDVLAFADADGATPAASVEAVVAPLLDGTADIAVGSRRHPDATVVSHQTHARRRMGDAFAWLARGLLDVDLYDFQCGAKAITAEAWGEVRKHLYEPGFAWDVEFIAMGGALGYPLVEVPVTWHDQPNSTVAPVRTATEMARALFVARHRALRLQDHRFHRAFPETTTALVDRDSR</sequence>
<keyword evidence="2" id="KW-0808">Transferase</keyword>
<keyword evidence="3" id="KW-1185">Reference proteome</keyword>
<dbReference type="PANTHER" id="PTHR10859">
    <property type="entry name" value="GLYCOSYL TRANSFERASE"/>
    <property type="match status" value="1"/>
</dbReference>
<dbReference type="GO" id="GO:0016757">
    <property type="term" value="F:glycosyltransferase activity"/>
    <property type="evidence" value="ECO:0007669"/>
    <property type="project" value="UniProtKB-KW"/>
</dbReference>
<organism evidence="2 3">
    <name type="scientific">Halomarina salina</name>
    <dbReference type="NCBI Taxonomy" id="1872699"/>
    <lineage>
        <taxon>Archaea</taxon>
        <taxon>Methanobacteriati</taxon>
        <taxon>Methanobacteriota</taxon>
        <taxon>Stenosarchaea group</taxon>
        <taxon>Halobacteria</taxon>
        <taxon>Halobacteriales</taxon>
        <taxon>Natronomonadaceae</taxon>
        <taxon>Halomarina</taxon>
    </lineage>
</organism>
<dbReference type="EC" id="2.4.-.-" evidence="2"/>
<keyword evidence="2" id="KW-0328">Glycosyltransferase</keyword>
<name>A0ABD5RI76_9EURY</name>
<evidence type="ECO:0000313" key="2">
    <source>
        <dbReference type="EMBL" id="MFC5970278.1"/>
    </source>
</evidence>
<dbReference type="InterPro" id="IPR029044">
    <property type="entry name" value="Nucleotide-diphossugar_trans"/>
</dbReference>
<dbReference type="PANTHER" id="PTHR10859:SF91">
    <property type="entry name" value="DOLICHYL-PHOSPHATE BETA-GLUCOSYLTRANSFERASE"/>
    <property type="match status" value="1"/>
</dbReference>
<accession>A0ABD5RI76</accession>
<feature type="domain" description="Glycosyltransferase 2-like" evidence="1">
    <location>
        <begin position="39"/>
        <end position="125"/>
    </location>
</feature>
<dbReference type="Pfam" id="PF00535">
    <property type="entry name" value="Glycos_transf_2"/>
    <property type="match status" value="1"/>
</dbReference>
<dbReference type="RefSeq" id="WP_247419092.1">
    <property type="nucleotide sequence ID" value="NZ_JALLGW010000002.1"/>
</dbReference>
<dbReference type="EMBL" id="JBHSQH010000001">
    <property type="protein sequence ID" value="MFC5970278.1"/>
    <property type="molecule type" value="Genomic_DNA"/>
</dbReference>